<name>A0ABR1H0U9_9HYPO</name>
<dbReference type="EMBL" id="JAZAVJ010000098">
    <property type="protein sequence ID" value="KAK7414666.1"/>
    <property type="molecule type" value="Genomic_DNA"/>
</dbReference>
<reference evidence="2 3" key="1">
    <citation type="journal article" date="2025" name="Microbiol. Resour. Announc.">
        <title>Draft genome sequences for Neonectria magnoliae and Neonectria punicea, canker pathogens of Liriodendron tulipifera and Acer saccharum in West Virginia.</title>
        <authorList>
            <person name="Petronek H.M."/>
            <person name="Kasson M.T."/>
            <person name="Metheny A.M."/>
            <person name="Stauder C.M."/>
            <person name="Lovett B."/>
            <person name="Lynch S.C."/>
            <person name="Garnas J.R."/>
            <person name="Kasson L.R."/>
            <person name="Stajich J.E."/>
        </authorList>
    </citation>
    <scope>NUCLEOTIDE SEQUENCE [LARGE SCALE GENOMIC DNA]</scope>
    <source>
        <strain evidence="2 3">NRRL 64653</strain>
    </source>
</reference>
<dbReference type="InterPro" id="IPR013094">
    <property type="entry name" value="AB_hydrolase_3"/>
</dbReference>
<dbReference type="PANTHER" id="PTHR23024">
    <property type="entry name" value="ARYLACETAMIDE DEACETYLASE"/>
    <property type="match status" value="1"/>
</dbReference>
<dbReference type="InterPro" id="IPR050466">
    <property type="entry name" value="Carboxylest/Gibb_receptor"/>
</dbReference>
<accession>A0ABR1H0U9</accession>
<gene>
    <name evidence="2" type="ORF">QQX98_006523</name>
</gene>
<protein>
    <recommendedName>
        <fullName evidence="1">Alpha/beta hydrolase fold-3 domain-containing protein</fullName>
    </recommendedName>
</protein>
<dbReference type="PANTHER" id="PTHR23024:SF584">
    <property type="entry name" value="FAMILY PROTEIN, PUTATIVE (AFU_ORTHOLOGUE AFUA_3G14530)-RELATED"/>
    <property type="match status" value="1"/>
</dbReference>
<organism evidence="2 3">
    <name type="scientific">Neonectria punicea</name>
    <dbReference type="NCBI Taxonomy" id="979145"/>
    <lineage>
        <taxon>Eukaryota</taxon>
        <taxon>Fungi</taxon>
        <taxon>Dikarya</taxon>
        <taxon>Ascomycota</taxon>
        <taxon>Pezizomycotina</taxon>
        <taxon>Sordariomycetes</taxon>
        <taxon>Hypocreomycetidae</taxon>
        <taxon>Hypocreales</taxon>
        <taxon>Nectriaceae</taxon>
        <taxon>Neonectria</taxon>
    </lineage>
</organism>
<evidence type="ECO:0000313" key="3">
    <source>
        <dbReference type="Proteomes" id="UP001498476"/>
    </source>
</evidence>
<evidence type="ECO:0000313" key="2">
    <source>
        <dbReference type="EMBL" id="KAK7414666.1"/>
    </source>
</evidence>
<dbReference type="InterPro" id="IPR029058">
    <property type="entry name" value="AB_hydrolase_fold"/>
</dbReference>
<proteinExistence type="predicted"/>
<dbReference type="Proteomes" id="UP001498476">
    <property type="component" value="Unassembled WGS sequence"/>
</dbReference>
<comment type="caution">
    <text evidence="2">The sequence shown here is derived from an EMBL/GenBank/DDBJ whole genome shotgun (WGS) entry which is preliminary data.</text>
</comment>
<sequence length="343" mass="38137">MLTVFQTLYSWFRPTLLALFHRNIPWNLRWRLLILQPANIISYSIATVPYLFSRPFTVEYLPVAPGQSFRALVHKASGAGRGRRLRPLHVDIHSGAFIGGIPESLAQFDDRVAKETGAVVVSITYRCAPEHVFPAAINDVDTTIKWLHENAEARWGADPTLMTVGGFSAGGNLAVAATQQKACHSPYPTAFKASVTFYAPIDLRLGPQDKPRPASLPQRDPAAPLFPLFDAYAAPARAKHFDDPRLSPVLANRETLPERMLLVVPGMDILVAEQTAFAERINGEDGRSGQTPRVEVLYQEEGFHGYLELPDAVSKKELKDEALDRGVEVLRETYGRHGWTWDS</sequence>
<dbReference type="SUPFAM" id="SSF53474">
    <property type="entry name" value="alpha/beta-Hydrolases"/>
    <property type="match status" value="1"/>
</dbReference>
<keyword evidence="3" id="KW-1185">Reference proteome</keyword>
<evidence type="ECO:0000259" key="1">
    <source>
        <dbReference type="Pfam" id="PF07859"/>
    </source>
</evidence>
<feature type="domain" description="Alpha/beta hydrolase fold-3" evidence="1">
    <location>
        <begin position="90"/>
        <end position="306"/>
    </location>
</feature>
<dbReference type="Pfam" id="PF07859">
    <property type="entry name" value="Abhydrolase_3"/>
    <property type="match status" value="1"/>
</dbReference>
<dbReference type="Gene3D" id="3.40.50.1820">
    <property type="entry name" value="alpha/beta hydrolase"/>
    <property type="match status" value="1"/>
</dbReference>